<dbReference type="EMBL" id="JACHMH010000001">
    <property type="protein sequence ID" value="MBB4674525.1"/>
    <property type="molecule type" value="Genomic_DNA"/>
</dbReference>
<evidence type="ECO:0000256" key="14">
    <source>
        <dbReference type="ARBA" id="ARBA00023306"/>
    </source>
</evidence>
<dbReference type="NCBIfam" id="NF010478">
    <property type="entry name" value="PRK13903.1"/>
    <property type="match status" value="1"/>
</dbReference>
<dbReference type="AlphaFoldDB" id="A0A7W7FR45"/>
<keyword evidence="6 17" id="KW-0963">Cytoplasm</keyword>
<comment type="catalytic activity">
    <reaction evidence="16 17">
        <text>UDP-N-acetyl-alpha-D-muramate + NADP(+) = UDP-N-acetyl-3-O-(1-carboxyvinyl)-alpha-D-glucosamine + NADPH + H(+)</text>
        <dbReference type="Rhea" id="RHEA:12248"/>
        <dbReference type="ChEBI" id="CHEBI:15378"/>
        <dbReference type="ChEBI" id="CHEBI:57783"/>
        <dbReference type="ChEBI" id="CHEBI:58349"/>
        <dbReference type="ChEBI" id="CHEBI:68483"/>
        <dbReference type="ChEBI" id="CHEBI:70757"/>
        <dbReference type="EC" id="1.3.1.98"/>
    </reaction>
</comment>
<comment type="caution">
    <text evidence="19">The sequence shown here is derived from an EMBL/GenBank/DDBJ whole genome shotgun (WGS) entry which is preliminary data.</text>
</comment>
<keyword evidence="8 17" id="KW-0285">Flavoprotein</keyword>
<evidence type="ECO:0000256" key="9">
    <source>
        <dbReference type="ARBA" id="ARBA00022827"/>
    </source>
</evidence>
<dbReference type="Proteomes" id="UP000533598">
    <property type="component" value="Unassembled WGS sequence"/>
</dbReference>
<evidence type="ECO:0000256" key="8">
    <source>
        <dbReference type="ARBA" id="ARBA00022630"/>
    </source>
</evidence>
<dbReference type="HAMAP" id="MF_00037">
    <property type="entry name" value="MurB"/>
    <property type="match status" value="1"/>
</dbReference>
<evidence type="ECO:0000256" key="15">
    <source>
        <dbReference type="ARBA" id="ARBA00023316"/>
    </source>
</evidence>
<dbReference type="EC" id="1.3.1.98" evidence="17"/>
<evidence type="ECO:0000259" key="18">
    <source>
        <dbReference type="PROSITE" id="PS51387"/>
    </source>
</evidence>
<feature type="active site" description="Proton donor" evidence="17">
    <location>
        <position position="240"/>
    </location>
</feature>
<dbReference type="InterPro" id="IPR016169">
    <property type="entry name" value="FAD-bd_PCMH_sub2"/>
</dbReference>
<sequence length="354" mass="36949">MTTPVPLAGYTTLRLGGPASVFLEATKSTEVIEAVRAADQAGEPLLVLGGGSNLVIGDAGFDGTVVRIATRGRGHDPLGDGLVRLTVEAGENWDDVVADAVANDLGGLEALSGIPGLVGATPVQNVGAYGVEVADLLLSVDLLDRRSGQVRQVSTAELGLGYRTSVLKGTDDAVVLRVSFALRTGGQSAPVRYAELANTLGVELGARVPAAQVRDAVLALRTGKGMVLDAEDHDTWSAGSFFTNPIVAEADLPRVLSLIHARLGPEIKVPRYPGGAGRVKLSAAWLIERAGFLRGHEAADGRVSLSHKHTLALTNRGKADTEDLLTLAREVRDGVRGAFEVDLHPEPVFVGCNL</sequence>
<dbReference type="Gene3D" id="3.30.43.10">
    <property type="entry name" value="Uridine Diphospho-n-acetylenolpyruvylglucosamine Reductase, domain 2"/>
    <property type="match status" value="1"/>
</dbReference>
<dbReference type="GO" id="GO:0005829">
    <property type="term" value="C:cytosol"/>
    <property type="evidence" value="ECO:0007669"/>
    <property type="project" value="TreeGrafter"/>
</dbReference>
<dbReference type="InterPro" id="IPR036635">
    <property type="entry name" value="MurB_C_sf"/>
</dbReference>
<dbReference type="NCBIfam" id="TIGR00179">
    <property type="entry name" value="murB"/>
    <property type="match status" value="1"/>
</dbReference>
<evidence type="ECO:0000256" key="4">
    <source>
        <dbReference type="ARBA" id="ARBA00004752"/>
    </source>
</evidence>
<gene>
    <name evidence="17" type="primary">murB</name>
    <name evidence="19" type="ORF">HNR67_000643</name>
</gene>
<evidence type="ECO:0000256" key="16">
    <source>
        <dbReference type="ARBA" id="ARBA00048914"/>
    </source>
</evidence>
<comment type="function">
    <text evidence="2 17">Cell wall formation.</text>
</comment>
<evidence type="ECO:0000256" key="7">
    <source>
        <dbReference type="ARBA" id="ARBA00022618"/>
    </source>
</evidence>
<dbReference type="Pfam" id="PF02873">
    <property type="entry name" value="MurB_C"/>
    <property type="match status" value="1"/>
</dbReference>
<feature type="active site" evidence="17">
    <location>
        <position position="163"/>
    </location>
</feature>
<evidence type="ECO:0000256" key="13">
    <source>
        <dbReference type="ARBA" id="ARBA00023002"/>
    </source>
</evidence>
<evidence type="ECO:0000256" key="10">
    <source>
        <dbReference type="ARBA" id="ARBA00022857"/>
    </source>
</evidence>
<dbReference type="Gene3D" id="3.30.465.10">
    <property type="match status" value="1"/>
</dbReference>
<keyword evidence="12 17" id="KW-0573">Peptidoglycan synthesis</keyword>
<feature type="domain" description="FAD-binding PCMH-type" evidence="18">
    <location>
        <begin position="14"/>
        <end position="213"/>
    </location>
</feature>
<name>A0A7W7FR45_9PSEU</name>
<evidence type="ECO:0000256" key="5">
    <source>
        <dbReference type="ARBA" id="ARBA00010485"/>
    </source>
</evidence>
<evidence type="ECO:0000256" key="11">
    <source>
        <dbReference type="ARBA" id="ARBA00022960"/>
    </source>
</evidence>
<proteinExistence type="inferred from homology"/>
<feature type="active site" evidence="17">
    <location>
        <position position="346"/>
    </location>
</feature>
<accession>A0A7W7FR45</accession>
<comment type="subcellular location">
    <subcellularLocation>
        <location evidence="3 17">Cytoplasm</location>
    </subcellularLocation>
</comment>
<dbReference type="GO" id="GO:0008360">
    <property type="term" value="P:regulation of cell shape"/>
    <property type="evidence" value="ECO:0007669"/>
    <property type="project" value="UniProtKB-KW"/>
</dbReference>
<keyword evidence="15 17" id="KW-0961">Cell wall biogenesis/degradation</keyword>
<evidence type="ECO:0000313" key="19">
    <source>
        <dbReference type="EMBL" id="MBB4674525.1"/>
    </source>
</evidence>
<dbReference type="Pfam" id="PF01565">
    <property type="entry name" value="FAD_binding_4"/>
    <property type="match status" value="1"/>
</dbReference>
<dbReference type="InterPro" id="IPR006094">
    <property type="entry name" value="Oxid_FAD_bind_N"/>
</dbReference>
<dbReference type="InterPro" id="IPR016167">
    <property type="entry name" value="FAD-bd_PCMH_sub1"/>
</dbReference>
<evidence type="ECO:0000256" key="6">
    <source>
        <dbReference type="ARBA" id="ARBA00022490"/>
    </source>
</evidence>
<evidence type="ECO:0000256" key="3">
    <source>
        <dbReference type="ARBA" id="ARBA00004496"/>
    </source>
</evidence>
<dbReference type="GO" id="GO:0009252">
    <property type="term" value="P:peptidoglycan biosynthetic process"/>
    <property type="evidence" value="ECO:0007669"/>
    <property type="project" value="UniProtKB-UniRule"/>
</dbReference>
<dbReference type="InterPro" id="IPR036318">
    <property type="entry name" value="FAD-bd_PCMH-like_sf"/>
</dbReference>
<dbReference type="InterPro" id="IPR003170">
    <property type="entry name" value="MurB"/>
</dbReference>
<dbReference type="InterPro" id="IPR016166">
    <property type="entry name" value="FAD-bd_PCMH"/>
</dbReference>
<evidence type="ECO:0000256" key="1">
    <source>
        <dbReference type="ARBA" id="ARBA00001974"/>
    </source>
</evidence>
<dbReference type="UniPathway" id="UPA00219"/>
<evidence type="ECO:0000256" key="17">
    <source>
        <dbReference type="HAMAP-Rule" id="MF_00037"/>
    </source>
</evidence>
<evidence type="ECO:0000256" key="12">
    <source>
        <dbReference type="ARBA" id="ARBA00022984"/>
    </source>
</evidence>
<keyword evidence="10 17" id="KW-0521">NADP</keyword>
<keyword evidence="20" id="KW-1185">Reference proteome</keyword>
<dbReference type="SUPFAM" id="SSF56176">
    <property type="entry name" value="FAD-binding/transporter-associated domain-like"/>
    <property type="match status" value="1"/>
</dbReference>
<dbReference type="GO" id="GO:0071555">
    <property type="term" value="P:cell wall organization"/>
    <property type="evidence" value="ECO:0007669"/>
    <property type="project" value="UniProtKB-KW"/>
</dbReference>
<dbReference type="GO" id="GO:0071949">
    <property type="term" value="F:FAD binding"/>
    <property type="evidence" value="ECO:0007669"/>
    <property type="project" value="InterPro"/>
</dbReference>
<keyword evidence="13 17" id="KW-0560">Oxidoreductase</keyword>
<protein>
    <recommendedName>
        <fullName evidence="17">UDP-N-acetylenolpyruvoylglucosamine reductase</fullName>
        <ecNumber evidence="17">1.3.1.98</ecNumber>
    </recommendedName>
    <alternativeName>
        <fullName evidence="17">UDP-N-acetylmuramate dehydrogenase</fullName>
    </alternativeName>
</protein>
<organism evidence="19 20">
    <name type="scientific">Crossiella cryophila</name>
    <dbReference type="NCBI Taxonomy" id="43355"/>
    <lineage>
        <taxon>Bacteria</taxon>
        <taxon>Bacillati</taxon>
        <taxon>Actinomycetota</taxon>
        <taxon>Actinomycetes</taxon>
        <taxon>Pseudonocardiales</taxon>
        <taxon>Pseudonocardiaceae</taxon>
        <taxon>Crossiella</taxon>
    </lineage>
</organism>
<keyword evidence="11 17" id="KW-0133">Cell shape</keyword>
<evidence type="ECO:0000256" key="2">
    <source>
        <dbReference type="ARBA" id="ARBA00003921"/>
    </source>
</evidence>
<keyword evidence="9 17" id="KW-0274">FAD</keyword>
<dbReference type="InterPro" id="IPR011601">
    <property type="entry name" value="MurB_C"/>
</dbReference>
<dbReference type="PANTHER" id="PTHR21071:SF4">
    <property type="entry name" value="UDP-N-ACETYLENOLPYRUVOYLGLUCOSAMINE REDUCTASE"/>
    <property type="match status" value="1"/>
</dbReference>
<dbReference type="Gene3D" id="3.90.78.10">
    <property type="entry name" value="UDP-N-acetylenolpyruvoylglucosamine reductase, C-terminal domain"/>
    <property type="match status" value="1"/>
</dbReference>
<dbReference type="GO" id="GO:0008762">
    <property type="term" value="F:UDP-N-acetylmuramate dehydrogenase activity"/>
    <property type="evidence" value="ECO:0007669"/>
    <property type="project" value="UniProtKB-UniRule"/>
</dbReference>
<dbReference type="PROSITE" id="PS51387">
    <property type="entry name" value="FAD_PCMH"/>
    <property type="match status" value="1"/>
</dbReference>
<dbReference type="GO" id="GO:0051301">
    <property type="term" value="P:cell division"/>
    <property type="evidence" value="ECO:0007669"/>
    <property type="project" value="UniProtKB-KW"/>
</dbReference>
<evidence type="ECO:0000313" key="20">
    <source>
        <dbReference type="Proteomes" id="UP000533598"/>
    </source>
</evidence>
<comment type="pathway">
    <text evidence="4 17">Cell wall biogenesis; peptidoglycan biosynthesis.</text>
</comment>
<keyword evidence="7 17" id="KW-0132">Cell division</keyword>
<reference evidence="19 20" key="1">
    <citation type="submission" date="2020-08" db="EMBL/GenBank/DDBJ databases">
        <title>Sequencing the genomes of 1000 actinobacteria strains.</title>
        <authorList>
            <person name="Klenk H.-P."/>
        </authorList>
    </citation>
    <scope>NUCLEOTIDE SEQUENCE [LARGE SCALE GENOMIC DNA]</scope>
    <source>
        <strain evidence="19 20">DSM 44230</strain>
    </source>
</reference>
<comment type="similarity">
    <text evidence="5 17">Belongs to the MurB family.</text>
</comment>
<dbReference type="PANTHER" id="PTHR21071">
    <property type="entry name" value="UDP-N-ACETYLENOLPYRUVOYLGLUCOSAMINE REDUCTASE"/>
    <property type="match status" value="1"/>
</dbReference>
<keyword evidence="14 17" id="KW-0131">Cell cycle</keyword>
<comment type="cofactor">
    <cofactor evidence="1 17">
        <name>FAD</name>
        <dbReference type="ChEBI" id="CHEBI:57692"/>
    </cofactor>
</comment>
<dbReference type="SUPFAM" id="SSF56194">
    <property type="entry name" value="Uridine diphospho-N-Acetylenolpyruvylglucosamine reductase, MurB, C-terminal domain"/>
    <property type="match status" value="1"/>
</dbReference>